<dbReference type="SUPFAM" id="SSF51905">
    <property type="entry name" value="FAD/NAD(P)-binding domain"/>
    <property type="match status" value="1"/>
</dbReference>
<dbReference type="RefSeq" id="XP_033377705.1">
    <property type="nucleotide sequence ID" value="XM_033529440.1"/>
</dbReference>
<dbReference type="PROSITE" id="PS00624">
    <property type="entry name" value="GMC_OXRED_2"/>
    <property type="match status" value="1"/>
</dbReference>
<keyword evidence="8" id="KW-1185">Reference proteome</keyword>
<dbReference type="PROSITE" id="PS00623">
    <property type="entry name" value="GMC_OXRED_1"/>
    <property type="match status" value="1"/>
</dbReference>
<reference evidence="7" key="1">
    <citation type="journal article" date="2020" name="Stud. Mycol.">
        <title>101 Dothideomycetes genomes: a test case for predicting lifestyles and emergence of pathogens.</title>
        <authorList>
            <person name="Haridas S."/>
            <person name="Albert R."/>
            <person name="Binder M."/>
            <person name="Bloem J."/>
            <person name="Labutti K."/>
            <person name="Salamov A."/>
            <person name="Andreopoulos B."/>
            <person name="Baker S."/>
            <person name="Barry K."/>
            <person name="Bills G."/>
            <person name="Bluhm B."/>
            <person name="Cannon C."/>
            <person name="Castanera R."/>
            <person name="Culley D."/>
            <person name="Daum C."/>
            <person name="Ezra D."/>
            <person name="Gonzalez J."/>
            <person name="Henrissat B."/>
            <person name="Kuo A."/>
            <person name="Liang C."/>
            <person name="Lipzen A."/>
            <person name="Lutzoni F."/>
            <person name="Magnuson J."/>
            <person name="Mondo S."/>
            <person name="Nolan M."/>
            <person name="Ohm R."/>
            <person name="Pangilinan J."/>
            <person name="Park H.-J."/>
            <person name="Ramirez L."/>
            <person name="Alfaro M."/>
            <person name="Sun H."/>
            <person name="Tritt A."/>
            <person name="Yoshinaga Y."/>
            <person name="Zwiers L.-H."/>
            <person name="Turgeon B."/>
            <person name="Goodwin S."/>
            <person name="Spatafora J."/>
            <person name="Crous P."/>
            <person name="Grigoriev I."/>
        </authorList>
    </citation>
    <scope>NUCLEOTIDE SEQUENCE</scope>
    <source>
        <strain evidence="7">CBS 175.79</strain>
    </source>
</reference>
<dbReference type="InterPro" id="IPR053208">
    <property type="entry name" value="GMC_Oxidoreductase_CD"/>
</dbReference>
<keyword evidence="2" id="KW-0285">Flavoprotein</keyword>
<dbReference type="PANTHER" id="PTHR47190">
    <property type="entry name" value="DEHYDROGENASE, PUTATIVE-RELATED"/>
    <property type="match status" value="1"/>
</dbReference>
<dbReference type="Pfam" id="PF16010">
    <property type="entry name" value="CDH-cyt"/>
    <property type="match status" value="1"/>
</dbReference>
<evidence type="ECO:0000256" key="2">
    <source>
        <dbReference type="RuleBase" id="RU003968"/>
    </source>
</evidence>
<feature type="compositionally biased region" description="Basic and acidic residues" evidence="3">
    <location>
        <begin position="846"/>
        <end position="856"/>
    </location>
</feature>
<evidence type="ECO:0000259" key="6">
    <source>
        <dbReference type="PROSITE" id="PS00624"/>
    </source>
</evidence>
<dbReference type="Proteomes" id="UP000799778">
    <property type="component" value="Unassembled WGS sequence"/>
</dbReference>
<feature type="signal peptide" evidence="4">
    <location>
        <begin position="1"/>
        <end position="18"/>
    </location>
</feature>
<dbReference type="Pfam" id="PF00732">
    <property type="entry name" value="GMC_oxred_N"/>
    <property type="match status" value="1"/>
</dbReference>
<proteinExistence type="inferred from homology"/>
<gene>
    <name evidence="7" type="ORF">BU24DRAFT_428275</name>
</gene>
<dbReference type="Pfam" id="PF05199">
    <property type="entry name" value="GMC_oxred_C"/>
    <property type="match status" value="1"/>
</dbReference>
<evidence type="ECO:0000256" key="3">
    <source>
        <dbReference type="SAM" id="MobiDB-lite"/>
    </source>
</evidence>
<evidence type="ECO:0000259" key="5">
    <source>
        <dbReference type="PROSITE" id="PS00623"/>
    </source>
</evidence>
<protein>
    <recommendedName>
        <fullName evidence="5 6">Glucose-methanol-choline oxidoreductase N-terminal domain-containing protein</fullName>
    </recommendedName>
</protein>
<dbReference type="SUPFAM" id="SSF54373">
    <property type="entry name" value="FAD-linked reductases, C-terminal domain"/>
    <property type="match status" value="1"/>
</dbReference>
<evidence type="ECO:0000313" key="8">
    <source>
        <dbReference type="Proteomes" id="UP000799778"/>
    </source>
</evidence>
<feature type="compositionally biased region" description="Low complexity" evidence="3">
    <location>
        <begin position="797"/>
        <end position="818"/>
    </location>
</feature>
<evidence type="ECO:0000256" key="1">
    <source>
        <dbReference type="ARBA" id="ARBA00010790"/>
    </source>
</evidence>
<dbReference type="InterPro" id="IPR000172">
    <property type="entry name" value="GMC_OxRdtase_N"/>
</dbReference>
<feature type="compositionally biased region" description="Polar residues" evidence="3">
    <location>
        <begin position="770"/>
        <end position="795"/>
    </location>
</feature>
<feature type="chain" id="PRO_5025388026" description="Glucose-methanol-choline oxidoreductase N-terminal domain-containing protein" evidence="4">
    <location>
        <begin position="19"/>
        <end position="881"/>
    </location>
</feature>
<organism evidence="7 8">
    <name type="scientific">Aaosphaeria arxii CBS 175.79</name>
    <dbReference type="NCBI Taxonomy" id="1450172"/>
    <lineage>
        <taxon>Eukaryota</taxon>
        <taxon>Fungi</taxon>
        <taxon>Dikarya</taxon>
        <taxon>Ascomycota</taxon>
        <taxon>Pezizomycotina</taxon>
        <taxon>Dothideomycetes</taxon>
        <taxon>Pleosporomycetidae</taxon>
        <taxon>Pleosporales</taxon>
        <taxon>Pleosporales incertae sedis</taxon>
        <taxon>Aaosphaeria</taxon>
    </lineage>
</organism>
<dbReference type="InterPro" id="IPR036188">
    <property type="entry name" value="FAD/NAD-bd_sf"/>
</dbReference>
<dbReference type="Gene3D" id="2.60.40.1210">
    <property type="entry name" value="Cellobiose dehydrogenase, cytochrome domain"/>
    <property type="match status" value="1"/>
</dbReference>
<dbReference type="PANTHER" id="PTHR47190:SF4">
    <property type="entry name" value="DEHYDROGENASE, PUTATIVE-RELATED"/>
    <property type="match status" value="1"/>
</dbReference>
<evidence type="ECO:0000313" key="7">
    <source>
        <dbReference type="EMBL" id="KAF2009366.1"/>
    </source>
</evidence>
<dbReference type="EMBL" id="ML978078">
    <property type="protein sequence ID" value="KAF2009366.1"/>
    <property type="molecule type" value="Genomic_DNA"/>
</dbReference>
<dbReference type="Gene3D" id="3.50.50.60">
    <property type="entry name" value="FAD/NAD(P)-binding domain"/>
    <property type="match status" value="1"/>
</dbReference>
<dbReference type="Gene3D" id="3.30.410.10">
    <property type="entry name" value="Cholesterol Oxidase, domain 2"/>
    <property type="match status" value="1"/>
</dbReference>
<name>A0A6A5X906_9PLEO</name>
<dbReference type="SUPFAM" id="SSF49344">
    <property type="entry name" value="CBD9-like"/>
    <property type="match status" value="1"/>
</dbReference>
<dbReference type="GO" id="GO:0050660">
    <property type="term" value="F:flavin adenine dinucleotide binding"/>
    <property type="evidence" value="ECO:0007669"/>
    <property type="project" value="InterPro"/>
</dbReference>
<feature type="domain" description="Glucose-methanol-choline oxidoreductase N-terminal" evidence="6">
    <location>
        <begin position="487"/>
        <end position="501"/>
    </location>
</feature>
<sequence>MTRSILLSSALFALQAVAQVSSPFTDEVSGIKFNGIAHSSGFRVGIALPEDPSTDFIGQIVAPVNSTGGGYGAFSLGQTMRNNLLVVAWPNGEEIVSSFRKTSGYTSPAVVSGDFSLATIPDGTFVNDTAFSYTFLCSNCIGENGLVVSDTNNVFGWALSKDPVTDPSSTSSSLSYHSAGFGMFGLSIADAKSSDYDTWAALAQTTPGNGTIPGNGTTPGGNSTTPIGGGNANATISNSTYDYIVAGGGVAGIVAAQRLAESGASVLLLERGGPSTFSSGNTDTLSWNSSVTMYDVPGFAYYLSQVGKPAFCTDTADQAGCLLGGGSMVNALMFVPPQDRDFDAKWPEGWKSSDVAAAASRVYERNPGQTYGSEDGKRYNDEAYTVLSQFFSSQGFSETDAIEKPNDKIDYFTHPPWNIVDGMRAGPVRTYLPLANNLSNFKLQLNTQVLRAVRNGSTITGVETLSSSGQRVIYNVNAGGKVILSAGALATPRILFNSGIGPAEQLQTVATGSSGIVLPAEADWIDLPVGSEIKDHVIFTVKFKTSTPLAALSSSAFTSPDQTTVDLFAQNSGLLSQSGQRFNFWTAVNTTGSGNSTDGNQVFIQGTCNGPANNTIQMKIYLTHGLTSTGSLGITATGATELTKDPWLQTEHDIEAITSFMDRLLDMTRQPNSTLTYLSAESTTGANVTGADLIKQFTTGLHYVGTAKMGAKGEAGVVVDTDTKVYGTDNLFVVDASMHPDLPTGNTQAIVMVAAEAAAQKILALGTPANETTVDPATETGIPQSTETSIAQPNVPSTPTESATSTTPQAQPTQQPGRGRPGRPNRPGRPAGSKLRRNKNGSLRKRTPEGRAPLKVEYFDDEDTMFQRSQMERASFLDSAY</sequence>
<feature type="region of interest" description="Disordered" evidence="3">
    <location>
        <begin position="770"/>
        <end position="856"/>
    </location>
</feature>
<keyword evidence="2" id="KW-0274">FAD</keyword>
<evidence type="ECO:0000256" key="4">
    <source>
        <dbReference type="SAM" id="SignalP"/>
    </source>
</evidence>
<comment type="similarity">
    <text evidence="1 2">Belongs to the GMC oxidoreductase family.</text>
</comment>
<feature type="compositionally biased region" description="Basic residues" evidence="3">
    <location>
        <begin position="834"/>
        <end position="845"/>
    </location>
</feature>
<dbReference type="InterPro" id="IPR007867">
    <property type="entry name" value="GMC_OxRtase_C"/>
</dbReference>
<dbReference type="AlphaFoldDB" id="A0A6A5X906"/>
<dbReference type="CDD" id="cd09630">
    <property type="entry name" value="CDH_like_cytochrome"/>
    <property type="match status" value="1"/>
</dbReference>
<feature type="domain" description="Glucose-methanol-choline oxidoreductase N-terminal" evidence="5">
    <location>
        <begin position="320"/>
        <end position="343"/>
    </location>
</feature>
<dbReference type="OrthoDB" id="413885at2759"/>
<dbReference type="InterPro" id="IPR015920">
    <property type="entry name" value="Cellobiose_DH-like_cyt"/>
</dbReference>
<dbReference type="GeneID" id="54286837"/>
<accession>A0A6A5X906</accession>
<keyword evidence="4" id="KW-0732">Signal</keyword>
<dbReference type="GO" id="GO:0016614">
    <property type="term" value="F:oxidoreductase activity, acting on CH-OH group of donors"/>
    <property type="evidence" value="ECO:0007669"/>
    <property type="project" value="InterPro"/>
</dbReference>